<dbReference type="InterPro" id="IPR008710">
    <property type="entry name" value="Nicastrin"/>
</dbReference>
<keyword evidence="14" id="KW-1185">Reference proteome</keyword>
<feature type="signal peptide" evidence="11">
    <location>
        <begin position="1"/>
        <end position="23"/>
    </location>
</feature>
<reference evidence="13" key="1">
    <citation type="submission" date="2021-01" db="EMBL/GenBank/DDBJ databases">
        <authorList>
            <person name="Li R."/>
            <person name="Bekaert M."/>
        </authorList>
    </citation>
    <scope>NUCLEOTIDE SEQUENCE</scope>
    <source>
        <strain evidence="13">Farmed</strain>
    </source>
</reference>
<protein>
    <recommendedName>
        <fullName evidence="3">Nicastrin</fullName>
    </recommendedName>
</protein>
<dbReference type="Proteomes" id="UP000597762">
    <property type="component" value="Unassembled WGS sequence"/>
</dbReference>
<sequence>MGMGHVQSLLILILIFLCYQGFSVRTKDKIYVNIKGQKACFRRLNATSQIGCSSESKGNIGVVHYMRTTKDHDWVLNLGPYPPYVILIAAENFNRQDITELIDSKRVNGILVIEANSTAQLPPNGFSSDKSCPNDGYGLYYNNTVYKSCKKVEWNPPGEGQMFVDYSIPIFLLTNSNEVQYIIEQCYEKYNNPDDGLASHFPLCAAELKDAMNGAKDSITCIRRSNHFTSLTTSMNQYCDPLGDKNVFGFVNPKNKHEEQQNKSVIIAACRLDYMTLFENVNRSADNPVTSIVALLAAAEAIGKVKEEITDNKTILFTFFQGEAFDYIGSSRMVYDMETGTFLKNEDKYGLHALNLNHLSHFIEVSQLGYQQTNEAKVWLHSDPISRINISKQIEHLVDQIQRIAQQLNVSVQEPGHSQPLPPSSSQRFLRKTLLPTIVFANHENKFTNIYYNSMFDIGQLIGVDYPSSGDPDDIPITDQALLLTNISTILARTLYQLATNKSGSHIQANSTTVSHLLYCYILNSNCPMFHMILREEISHKFHKIPEMNLYVSVKNNNNPLTYITERMLAYFLGDKLENVSKSDCKTMTNGTKRSYWMQGIGKPRQGFCLVAVTRNSDAVSPAFIIDDYDWLSGEYSTWTESIWLQNAMSVRLFLVPSNKLQAVTLFVGVLILCLAMGIVFFLNSRAEVVFSAAPHLPYLFSLFPKLRLHLSIKALHPVLSKLIGHFKPPTYCLH</sequence>
<evidence type="ECO:0000256" key="2">
    <source>
        <dbReference type="ARBA" id="ARBA00007717"/>
    </source>
</evidence>
<feature type="transmembrane region" description="Helical" evidence="10">
    <location>
        <begin position="661"/>
        <end position="683"/>
    </location>
</feature>
<dbReference type="PANTHER" id="PTHR21092:SF0">
    <property type="entry name" value="NICASTRIN"/>
    <property type="match status" value="1"/>
</dbReference>
<dbReference type="SUPFAM" id="SSF53187">
    <property type="entry name" value="Zn-dependent exopeptidases"/>
    <property type="match status" value="1"/>
</dbReference>
<keyword evidence="8 10" id="KW-0472">Membrane</keyword>
<keyword evidence="9" id="KW-0325">Glycoprotein</keyword>
<evidence type="ECO:0000256" key="9">
    <source>
        <dbReference type="ARBA" id="ARBA00023180"/>
    </source>
</evidence>
<evidence type="ECO:0000313" key="14">
    <source>
        <dbReference type="Proteomes" id="UP000597762"/>
    </source>
</evidence>
<gene>
    <name evidence="13" type="ORF">SPHA_20998</name>
</gene>
<dbReference type="Gene3D" id="3.40.630.10">
    <property type="entry name" value="Zn peptidases"/>
    <property type="match status" value="1"/>
</dbReference>
<dbReference type="OrthoDB" id="755951at2759"/>
<feature type="chain" id="PRO_5032676570" description="Nicastrin" evidence="11">
    <location>
        <begin position="24"/>
        <end position="735"/>
    </location>
</feature>
<proteinExistence type="inferred from homology"/>
<dbReference type="GO" id="GO:0007219">
    <property type="term" value="P:Notch signaling pathway"/>
    <property type="evidence" value="ECO:0007669"/>
    <property type="project" value="UniProtKB-KW"/>
</dbReference>
<feature type="domain" description="Nicastrin small lobe" evidence="12">
    <location>
        <begin position="39"/>
        <end position="213"/>
    </location>
</feature>
<evidence type="ECO:0000256" key="5">
    <source>
        <dbReference type="ARBA" id="ARBA00022729"/>
    </source>
</evidence>
<dbReference type="Pfam" id="PF05450">
    <property type="entry name" value="Nicastrin"/>
    <property type="match status" value="1"/>
</dbReference>
<keyword evidence="7 10" id="KW-1133">Transmembrane helix</keyword>
<dbReference type="GO" id="GO:0016485">
    <property type="term" value="P:protein processing"/>
    <property type="evidence" value="ECO:0007669"/>
    <property type="project" value="InterPro"/>
</dbReference>
<dbReference type="Pfam" id="PF18266">
    <property type="entry name" value="Ncstrn_small"/>
    <property type="match status" value="1"/>
</dbReference>
<evidence type="ECO:0000256" key="8">
    <source>
        <dbReference type="ARBA" id="ARBA00023136"/>
    </source>
</evidence>
<evidence type="ECO:0000256" key="7">
    <source>
        <dbReference type="ARBA" id="ARBA00022989"/>
    </source>
</evidence>
<evidence type="ECO:0000256" key="1">
    <source>
        <dbReference type="ARBA" id="ARBA00004479"/>
    </source>
</evidence>
<organism evidence="13 14">
    <name type="scientific">Acanthosepion pharaonis</name>
    <name type="common">Pharaoh cuttlefish</name>
    <name type="synonym">Sepia pharaonis</name>
    <dbReference type="NCBI Taxonomy" id="158019"/>
    <lineage>
        <taxon>Eukaryota</taxon>
        <taxon>Metazoa</taxon>
        <taxon>Spiralia</taxon>
        <taxon>Lophotrochozoa</taxon>
        <taxon>Mollusca</taxon>
        <taxon>Cephalopoda</taxon>
        <taxon>Coleoidea</taxon>
        <taxon>Decapodiformes</taxon>
        <taxon>Sepiida</taxon>
        <taxon>Sepiina</taxon>
        <taxon>Sepiidae</taxon>
        <taxon>Acanthosepion</taxon>
    </lineage>
</organism>
<comment type="caution">
    <text evidence="13">The sequence shown here is derived from an EMBL/GenBank/DDBJ whole genome shotgun (WGS) entry which is preliminary data.</text>
</comment>
<dbReference type="PANTHER" id="PTHR21092">
    <property type="entry name" value="NICASTRIN"/>
    <property type="match status" value="1"/>
</dbReference>
<dbReference type="AlphaFoldDB" id="A0A812BNF5"/>
<dbReference type="EMBL" id="CAHIKZ030000771">
    <property type="protein sequence ID" value="CAE1237894.1"/>
    <property type="molecule type" value="Genomic_DNA"/>
</dbReference>
<evidence type="ECO:0000256" key="6">
    <source>
        <dbReference type="ARBA" id="ARBA00022976"/>
    </source>
</evidence>
<evidence type="ECO:0000259" key="12">
    <source>
        <dbReference type="Pfam" id="PF18266"/>
    </source>
</evidence>
<evidence type="ECO:0000256" key="4">
    <source>
        <dbReference type="ARBA" id="ARBA00022692"/>
    </source>
</evidence>
<comment type="subcellular location">
    <subcellularLocation>
        <location evidence="1">Membrane</location>
        <topology evidence="1">Single-pass type I membrane protein</topology>
    </subcellularLocation>
</comment>
<keyword evidence="5 11" id="KW-0732">Signal</keyword>
<name>A0A812BNF5_ACAPH</name>
<keyword evidence="6" id="KW-0914">Notch signaling pathway</keyword>
<keyword evidence="4 10" id="KW-0812">Transmembrane</keyword>
<evidence type="ECO:0000256" key="11">
    <source>
        <dbReference type="SAM" id="SignalP"/>
    </source>
</evidence>
<evidence type="ECO:0000313" key="13">
    <source>
        <dbReference type="EMBL" id="CAE1237894.1"/>
    </source>
</evidence>
<comment type="similarity">
    <text evidence="2">Belongs to the nicastrin family.</text>
</comment>
<dbReference type="GO" id="GO:0007220">
    <property type="term" value="P:Notch receptor processing"/>
    <property type="evidence" value="ECO:0007669"/>
    <property type="project" value="TreeGrafter"/>
</dbReference>
<evidence type="ECO:0000256" key="3">
    <source>
        <dbReference type="ARBA" id="ARBA00015303"/>
    </source>
</evidence>
<evidence type="ECO:0000256" key="10">
    <source>
        <dbReference type="SAM" id="Phobius"/>
    </source>
</evidence>
<dbReference type="InterPro" id="IPR041084">
    <property type="entry name" value="Ncstrn_small"/>
</dbReference>
<accession>A0A812BNF5</accession>
<dbReference type="GO" id="GO:0005886">
    <property type="term" value="C:plasma membrane"/>
    <property type="evidence" value="ECO:0007669"/>
    <property type="project" value="TreeGrafter"/>
</dbReference>